<accession>A0ABU4ZD13</accession>
<reference evidence="1 2" key="1">
    <citation type="submission" date="2023-08" db="EMBL/GenBank/DDBJ databases">
        <title>Implementing the SeqCode for naming new Mesorhizobium species isolated from Vachellia karroo root nodules.</title>
        <authorList>
            <person name="Van Lill M."/>
        </authorList>
    </citation>
    <scope>NUCLEOTIDE SEQUENCE [LARGE SCALE GENOMIC DNA]</scope>
    <source>
        <strain evidence="1 2">VK22B</strain>
    </source>
</reference>
<gene>
    <name evidence="1" type="ORF">RFN29_30405</name>
</gene>
<evidence type="ECO:0000313" key="2">
    <source>
        <dbReference type="Proteomes" id="UP001271249"/>
    </source>
</evidence>
<sequence>MFEAEAHQIRDLLHAGLRVEALQMLEAVIAGGSAGADTMELANFLRSASRGRQPFGARHRWTEIGAENDELRSAGMNYEDRLTALSVKYRLGDESKVKTAIAKYEAAMDIARSLVNEIRDR</sequence>
<protein>
    <submittedName>
        <fullName evidence="1">Uncharacterized protein</fullName>
    </submittedName>
</protein>
<evidence type="ECO:0000313" key="1">
    <source>
        <dbReference type="EMBL" id="MDX8495862.1"/>
    </source>
</evidence>
<dbReference type="EMBL" id="JAVIJC010000046">
    <property type="protein sequence ID" value="MDX8495862.1"/>
    <property type="molecule type" value="Genomic_DNA"/>
</dbReference>
<comment type="caution">
    <text evidence="1">The sequence shown here is derived from an EMBL/GenBank/DDBJ whole genome shotgun (WGS) entry which is preliminary data.</text>
</comment>
<dbReference type="Proteomes" id="UP001271249">
    <property type="component" value="Unassembled WGS sequence"/>
</dbReference>
<dbReference type="RefSeq" id="WP_320229570.1">
    <property type="nucleotide sequence ID" value="NZ_JAVIJC010000046.1"/>
</dbReference>
<name>A0ABU4ZD13_9HYPH</name>
<proteinExistence type="predicted"/>
<keyword evidence="2" id="KW-1185">Reference proteome</keyword>
<organism evidence="1 2">
    <name type="scientific">Mesorhizobium captivum</name>
    <dbReference type="NCBI Taxonomy" id="3072319"/>
    <lineage>
        <taxon>Bacteria</taxon>
        <taxon>Pseudomonadati</taxon>
        <taxon>Pseudomonadota</taxon>
        <taxon>Alphaproteobacteria</taxon>
        <taxon>Hyphomicrobiales</taxon>
        <taxon>Phyllobacteriaceae</taxon>
        <taxon>Mesorhizobium</taxon>
    </lineage>
</organism>